<sequence>MPLLEVDSLRVGYGSREVVRNVSLAVEAGELVGIIGPNGCGKSTLIKAVSGLLKPASGKVRLAGHTLATLKHAERARLIGVVPQSPNLPETFTAVEVVMFGRTPYQHLLQNESLEDWKAVEKAMRSTDCWQLAERYVGELSGGERQRVLLAMALAQEPSFLLLDEPTTFLDINYQIEVMEIVMGWKAEGKAGQKRGVLAVFHELNLAAQYCDRLALMSKGEMLVTGTPAEVITADNILRAYGASVMVAPHPVNQQPTTFILPNLRKN</sequence>
<evidence type="ECO:0000256" key="2">
    <source>
        <dbReference type="ARBA" id="ARBA00022741"/>
    </source>
</evidence>
<reference evidence="6 8" key="1">
    <citation type="submission" date="2020-06" db="EMBL/GenBank/DDBJ databases">
        <title>Anoxygenic phototrophic Chloroflexota member uses a Type I reaction center.</title>
        <authorList>
            <person name="Tsuji J.M."/>
            <person name="Shaw N.A."/>
            <person name="Nagashima S."/>
            <person name="Venkiteswaran J."/>
            <person name="Schiff S.L."/>
            <person name="Hanada S."/>
            <person name="Tank M."/>
            <person name="Neufeld J.D."/>
        </authorList>
    </citation>
    <scope>NUCLEOTIDE SEQUENCE [LARGE SCALE GENOMIC DNA]</scope>
    <source>
        <strain evidence="6">L227-S17</strain>
    </source>
</reference>
<evidence type="ECO:0000313" key="8">
    <source>
        <dbReference type="Proteomes" id="UP000521676"/>
    </source>
</evidence>
<evidence type="ECO:0000256" key="3">
    <source>
        <dbReference type="ARBA" id="ARBA00022840"/>
    </source>
</evidence>
<feature type="domain" description="ABC transporter" evidence="5">
    <location>
        <begin position="4"/>
        <end position="244"/>
    </location>
</feature>
<proteinExistence type="predicted"/>
<dbReference type="Gene3D" id="3.40.50.300">
    <property type="entry name" value="P-loop containing nucleotide triphosphate hydrolases"/>
    <property type="match status" value="1"/>
</dbReference>
<evidence type="ECO:0000256" key="4">
    <source>
        <dbReference type="ARBA" id="ARBA00022967"/>
    </source>
</evidence>
<dbReference type="AlphaFoldDB" id="A0A8T7M788"/>
<dbReference type="RefSeq" id="WP_341471687.1">
    <property type="nucleotide sequence ID" value="NZ_CP128400.1"/>
</dbReference>
<dbReference type="PROSITE" id="PS50893">
    <property type="entry name" value="ABC_TRANSPORTER_2"/>
    <property type="match status" value="1"/>
</dbReference>
<dbReference type="EMBL" id="JACATZ010000003">
    <property type="protein sequence ID" value="NWJ47911.1"/>
    <property type="molecule type" value="Genomic_DNA"/>
</dbReference>
<dbReference type="InterPro" id="IPR027417">
    <property type="entry name" value="P-loop_NTPase"/>
</dbReference>
<dbReference type="SUPFAM" id="SSF52540">
    <property type="entry name" value="P-loop containing nucleoside triphosphate hydrolases"/>
    <property type="match status" value="1"/>
</dbReference>
<keyword evidence="4" id="KW-1278">Translocase</keyword>
<keyword evidence="9" id="KW-1185">Reference proteome</keyword>
<gene>
    <name evidence="6" type="ORF">HXX08_18820</name>
    <name evidence="7" type="ORF">OZ401_003445</name>
</gene>
<dbReference type="GO" id="GO:0016887">
    <property type="term" value="F:ATP hydrolysis activity"/>
    <property type="evidence" value="ECO:0007669"/>
    <property type="project" value="InterPro"/>
</dbReference>
<organism evidence="6 8">
    <name type="scientific">Candidatus Chlorohelix allophototropha</name>
    <dbReference type="NCBI Taxonomy" id="3003348"/>
    <lineage>
        <taxon>Bacteria</taxon>
        <taxon>Bacillati</taxon>
        <taxon>Chloroflexota</taxon>
        <taxon>Chloroflexia</taxon>
        <taxon>Candidatus Chloroheliales</taxon>
        <taxon>Candidatus Chloroheliaceae</taxon>
        <taxon>Candidatus Chlorohelix</taxon>
    </lineage>
</organism>
<evidence type="ECO:0000313" key="9">
    <source>
        <dbReference type="Proteomes" id="UP001431572"/>
    </source>
</evidence>
<accession>A0A8T7M788</accession>
<evidence type="ECO:0000313" key="7">
    <source>
        <dbReference type="EMBL" id="WJW69815.1"/>
    </source>
</evidence>
<name>A0A8T7M788_9CHLR</name>
<keyword evidence="2" id="KW-0547">Nucleotide-binding</keyword>
<dbReference type="Proteomes" id="UP000521676">
    <property type="component" value="Unassembled WGS sequence"/>
</dbReference>
<keyword evidence="3 6" id="KW-0067">ATP-binding</keyword>
<keyword evidence="1" id="KW-0813">Transport</keyword>
<evidence type="ECO:0000256" key="1">
    <source>
        <dbReference type="ARBA" id="ARBA00022448"/>
    </source>
</evidence>
<reference evidence="7" key="2">
    <citation type="journal article" date="2024" name="Nature">
        <title>Anoxygenic phototroph of the Chloroflexota uses a type I reaction centre.</title>
        <authorList>
            <person name="Tsuji J.M."/>
            <person name="Shaw N.A."/>
            <person name="Nagashima S."/>
            <person name="Venkiteswaran J.J."/>
            <person name="Schiff S.L."/>
            <person name="Watanabe T."/>
            <person name="Fukui M."/>
            <person name="Hanada S."/>
            <person name="Tank M."/>
            <person name="Neufeld J.D."/>
        </authorList>
    </citation>
    <scope>NUCLEOTIDE SEQUENCE</scope>
    <source>
        <strain evidence="7">L227-S17</strain>
    </source>
</reference>
<dbReference type="CDD" id="cd03214">
    <property type="entry name" value="ABC_Iron-Siderophores_B12_Hemin"/>
    <property type="match status" value="1"/>
</dbReference>
<dbReference type="PROSITE" id="PS00211">
    <property type="entry name" value="ABC_TRANSPORTER_1"/>
    <property type="match status" value="1"/>
</dbReference>
<dbReference type="Pfam" id="PF00005">
    <property type="entry name" value="ABC_tran"/>
    <property type="match status" value="1"/>
</dbReference>
<dbReference type="EMBL" id="CP128400">
    <property type="protein sequence ID" value="WJW69815.1"/>
    <property type="molecule type" value="Genomic_DNA"/>
</dbReference>
<dbReference type="InterPro" id="IPR003593">
    <property type="entry name" value="AAA+_ATPase"/>
</dbReference>
<dbReference type="GO" id="GO:0005524">
    <property type="term" value="F:ATP binding"/>
    <property type="evidence" value="ECO:0007669"/>
    <property type="project" value="UniProtKB-KW"/>
</dbReference>
<dbReference type="InterPro" id="IPR003439">
    <property type="entry name" value="ABC_transporter-like_ATP-bd"/>
</dbReference>
<dbReference type="PANTHER" id="PTHR42794:SF1">
    <property type="entry name" value="HEMIN IMPORT ATP-BINDING PROTEIN HMUV"/>
    <property type="match status" value="1"/>
</dbReference>
<dbReference type="Proteomes" id="UP001431572">
    <property type="component" value="Chromosome 2"/>
</dbReference>
<dbReference type="FunFam" id="3.40.50.300:FF:000134">
    <property type="entry name" value="Iron-enterobactin ABC transporter ATP-binding protein"/>
    <property type="match status" value="1"/>
</dbReference>
<evidence type="ECO:0000259" key="5">
    <source>
        <dbReference type="PROSITE" id="PS50893"/>
    </source>
</evidence>
<dbReference type="SMART" id="SM00382">
    <property type="entry name" value="AAA"/>
    <property type="match status" value="1"/>
</dbReference>
<dbReference type="InterPro" id="IPR017871">
    <property type="entry name" value="ABC_transporter-like_CS"/>
</dbReference>
<dbReference type="PANTHER" id="PTHR42794">
    <property type="entry name" value="HEMIN IMPORT ATP-BINDING PROTEIN HMUV"/>
    <property type="match status" value="1"/>
</dbReference>
<protein>
    <submittedName>
        <fullName evidence="6">ABC transporter ATP-binding protein</fullName>
    </submittedName>
</protein>
<evidence type="ECO:0000313" key="6">
    <source>
        <dbReference type="EMBL" id="NWJ47911.1"/>
    </source>
</evidence>